<accession>A0ABQ9JK94</accession>
<comment type="caution">
    <text evidence="1">The sequence shown here is derived from an EMBL/GenBank/DDBJ whole genome shotgun (WGS) entry which is preliminary data.</text>
</comment>
<organism evidence="1 2">
    <name type="scientific">Molorchus minor</name>
    <dbReference type="NCBI Taxonomy" id="1323400"/>
    <lineage>
        <taxon>Eukaryota</taxon>
        <taxon>Metazoa</taxon>
        <taxon>Ecdysozoa</taxon>
        <taxon>Arthropoda</taxon>
        <taxon>Hexapoda</taxon>
        <taxon>Insecta</taxon>
        <taxon>Pterygota</taxon>
        <taxon>Neoptera</taxon>
        <taxon>Endopterygota</taxon>
        <taxon>Coleoptera</taxon>
        <taxon>Polyphaga</taxon>
        <taxon>Cucujiformia</taxon>
        <taxon>Chrysomeloidea</taxon>
        <taxon>Cerambycidae</taxon>
        <taxon>Lamiinae</taxon>
        <taxon>Monochamini</taxon>
        <taxon>Molorchus</taxon>
    </lineage>
</organism>
<gene>
    <name evidence="1" type="ORF">NQ317_004911</name>
</gene>
<sequence length="121" mass="13264">MFCAQVSASGSYTSNVEGGSSWQARVSRWIQILAAGSRQARAGVSEYQKSSFLIIVFEEDGPEVETERATVHTGIGLAAQLVCIVHAEPAPQNVTISLVVYFTCRKLKKKRTHLSTMFTLK</sequence>
<protein>
    <submittedName>
        <fullName evidence="1">Uncharacterized protein</fullName>
    </submittedName>
</protein>
<name>A0ABQ9JK94_9CUCU</name>
<keyword evidence="2" id="KW-1185">Reference proteome</keyword>
<evidence type="ECO:0000313" key="2">
    <source>
        <dbReference type="Proteomes" id="UP001162164"/>
    </source>
</evidence>
<evidence type="ECO:0000313" key="1">
    <source>
        <dbReference type="EMBL" id="KAJ8977915.1"/>
    </source>
</evidence>
<dbReference type="EMBL" id="JAPWTJ010000493">
    <property type="protein sequence ID" value="KAJ8977915.1"/>
    <property type="molecule type" value="Genomic_DNA"/>
</dbReference>
<dbReference type="Proteomes" id="UP001162164">
    <property type="component" value="Unassembled WGS sequence"/>
</dbReference>
<reference evidence="1" key="1">
    <citation type="journal article" date="2023" name="Insect Mol. Biol.">
        <title>Genome sequencing provides insights into the evolution of gene families encoding plant cell wall-degrading enzymes in longhorned beetles.</title>
        <authorList>
            <person name="Shin N.R."/>
            <person name="Okamura Y."/>
            <person name="Kirsch R."/>
            <person name="Pauchet Y."/>
        </authorList>
    </citation>
    <scope>NUCLEOTIDE SEQUENCE</scope>
    <source>
        <strain evidence="1">MMC_N1</strain>
    </source>
</reference>
<proteinExistence type="predicted"/>